<sequence>MKFIPELFRERVMRHPDKVAIKEESLEITYNELEQLSNRLVSLVKQEIDNPFTSMLVVMPSSIRCIASMLAAFKAGTIYVPVSLSFTDSRMEAILSSNFDGLLITHEEDVKAVDQLLQKFGVSARMLITVTKENKLWVKKAGEQAATLAEGVLPGHQGQEVHIDGGEACYGFYTSGSTGAGNCVIGMHKSIAHFVKWEISHFDLGPESIIAQIAAITFDASLKDILVSLCAGALLCIPDPATKINAALLLEWIKSNRVNVIQCVPSIMRNLLNICRAYPAESYLSGVELVVLAGEMLYNIDVLNIKKEISAGAKIANMYGATESTVLKSCHLIDLSAETIDSTGIVHVGRPISDTFLAVVSGNSLCKIGEIGEIYIKTPFLTKGYLNNPALMEERFVQNPLVSEERDIVYKTGDYGRYLAGRNLEVLGRLDSEVKLNGIRVDLSYIESEILKLEEVYECVVKLEGPELQPELVCYYSGTVMPGSVMMSKLQSVLAQEFVPRLFIHFKEMPHNLNGKIDRKALQEQYERHKTANEGAEEAFNDTELALATIWKEILHISKVGRQQSFFEIGGSSISAIQLTARVYKQMSVLLQLNDIFLNSTIAGMASLVDNTAKTDYVKIPVSPRLQHHRLAPVQRNIWLMRQIEDEAISYNLHAAYAFEGEVRFDLLQEAMILLVRRHEILHTAFSVVAGEPVQYVVPEDGPEVHIPVITPADEASVEAILKSEAHYQFTLDQLPLIRVVLIRKGPVEHILSLVASHLIADGWSMGIVMHDFITIYESLVLKRPASLPLMELQYIDYSEWLNDFITTEAYRQKMAYWKKQLSGSNPFVTLREEFVRPAVKTYNGGEVLMVLPRELQALLQQMSGKSNVSMYMLLLTCFFVLVHLESGEDDMVVGIPNAGRGRKELEPMVGFFLNTVPVRIRDIRRQSFQSLLLQVKNALLEADKHQQVPFDNIVTELNVKRDPAFNAVFQLLFVMLNIPQVNNLAVTSVKNIRKLETETTIARFDITVFVEEMEEGSLQLKFEYNTDLYSRDNVNLKMQKYLLLLRMLTEDEQMPIGQIAIERYLGLSSRKGEMTATEKF</sequence>
<dbReference type="InterPro" id="IPR042099">
    <property type="entry name" value="ANL_N_sf"/>
</dbReference>
<dbReference type="InterPro" id="IPR006162">
    <property type="entry name" value="Ppantetheine_attach_site"/>
</dbReference>
<dbReference type="Gene3D" id="1.10.1200.10">
    <property type="entry name" value="ACP-like"/>
    <property type="match status" value="1"/>
</dbReference>
<dbReference type="SUPFAM" id="SSF47336">
    <property type="entry name" value="ACP-like"/>
    <property type="match status" value="1"/>
</dbReference>
<dbReference type="InterPro" id="IPR000873">
    <property type="entry name" value="AMP-dep_synth/lig_dom"/>
</dbReference>
<dbReference type="PROSITE" id="PS50075">
    <property type="entry name" value="CARRIER"/>
    <property type="match status" value="1"/>
</dbReference>
<dbReference type="InterPro" id="IPR036736">
    <property type="entry name" value="ACP-like_sf"/>
</dbReference>
<dbReference type="Pfam" id="PF00550">
    <property type="entry name" value="PP-binding"/>
    <property type="match status" value="1"/>
</dbReference>
<evidence type="ECO:0000313" key="7">
    <source>
        <dbReference type="Proteomes" id="UP000570474"/>
    </source>
</evidence>
<dbReference type="PROSITE" id="PS00012">
    <property type="entry name" value="PHOSPHOPANTETHEINE"/>
    <property type="match status" value="1"/>
</dbReference>
<dbReference type="InterPro" id="IPR009081">
    <property type="entry name" value="PP-bd_ACP"/>
</dbReference>
<protein>
    <submittedName>
        <fullName evidence="6">AMP-binding protein</fullName>
    </submittedName>
</protein>
<keyword evidence="3" id="KW-0597">Phosphoprotein</keyword>
<dbReference type="InterPro" id="IPR045851">
    <property type="entry name" value="AMP-bd_C_sf"/>
</dbReference>
<dbReference type="InterPro" id="IPR001242">
    <property type="entry name" value="Condensation_dom"/>
</dbReference>
<evidence type="ECO:0000256" key="3">
    <source>
        <dbReference type="ARBA" id="ARBA00022553"/>
    </source>
</evidence>
<dbReference type="PANTHER" id="PTHR45527:SF1">
    <property type="entry name" value="FATTY ACID SYNTHASE"/>
    <property type="match status" value="1"/>
</dbReference>
<evidence type="ECO:0000313" key="6">
    <source>
        <dbReference type="EMBL" id="NLR68489.1"/>
    </source>
</evidence>
<dbReference type="GO" id="GO:0031177">
    <property type="term" value="F:phosphopantetheine binding"/>
    <property type="evidence" value="ECO:0007669"/>
    <property type="project" value="TreeGrafter"/>
</dbReference>
<organism evidence="6 7">
    <name type="scientific">Chitinophaga varians</name>
    <dbReference type="NCBI Taxonomy" id="2202339"/>
    <lineage>
        <taxon>Bacteria</taxon>
        <taxon>Pseudomonadati</taxon>
        <taxon>Bacteroidota</taxon>
        <taxon>Chitinophagia</taxon>
        <taxon>Chitinophagales</taxon>
        <taxon>Chitinophagaceae</taxon>
        <taxon>Chitinophaga</taxon>
    </lineage>
</organism>
<dbReference type="PANTHER" id="PTHR45527">
    <property type="entry name" value="NONRIBOSOMAL PEPTIDE SYNTHETASE"/>
    <property type="match status" value="1"/>
</dbReference>
<dbReference type="SUPFAM" id="SSF56801">
    <property type="entry name" value="Acetyl-CoA synthetase-like"/>
    <property type="match status" value="1"/>
</dbReference>
<dbReference type="GO" id="GO:0003824">
    <property type="term" value="F:catalytic activity"/>
    <property type="evidence" value="ECO:0007669"/>
    <property type="project" value="InterPro"/>
</dbReference>
<feature type="domain" description="Carrier" evidence="5">
    <location>
        <begin position="538"/>
        <end position="613"/>
    </location>
</feature>
<keyword evidence="2" id="KW-0596">Phosphopantetheine</keyword>
<proteinExistence type="predicted"/>
<accession>A0A847RNC4</accession>
<dbReference type="Gene3D" id="3.40.50.12780">
    <property type="entry name" value="N-terminal domain of ligase-like"/>
    <property type="match status" value="1"/>
</dbReference>
<dbReference type="InterPro" id="IPR023213">
    <property type="entry name" value="CAT-like_dom_sf"/>
</dbReference>
<dbReference type="EMBL" id="JABAIA010000004">
    <property type="protein sequence ID" value="NLR68489.1"/>
    <property type="molecule type" value="Genomic_DNA"/>
</dbReference>
<name>A0A847RNC4_9BACT</name>
<reference evidence="6 7" key="1">
    <citation type="submission" date="2020-04" db="EMBL/GenBank/DDBJ databases">
        <authorList>
            <person name="Yin C."/>
        </authorList>
    </citation>
    <scope>NUCLEOTIDE SEQUENCE [LARGE SCALE GENOMIC DNA]</scope>
    <source>
        <strain evidence="6 7">Ae27</strain>
    </source>
</reference>
<dbReference type="AlphaFoldDB" id="A0A847RNC4"/>
<dbReference type="GO" id="GO:0044550">
    <property type="term" value="P:secondary metabolite biosynthetic process"/>
    <property type="evidence" value="ECO:0007669"/>
    <property type="project" value="TreeGrafter"/>
</dbReference>
<gene>
    <name evidence="6" type="ORF">HGH92_29565</name>
</gene>
<dbReference type="SUPFAM" id="SSF52777">
    <property type="entry name" value="CoA-dependent acyltransferases"/>
    <property type="match status" value="2"/>
</dbReference>
<dbReference type="Pfam" id="PF00501">
    <property type="entry name" value="AMP-binding"/>
    <property type="match status" value="1"/>
</dbReference>
<dbReference type="RefSeq" id="WP_168874456.1">
    <property type="nucleotide sequence ID" value="NZ_JABAIA010000004.1"/>
</dbReference>
<evidence type="ECO:0000256" key="2">
    <source>
        <dbReference type="ARBA" id="ARBA00022450"/>
    </source>
</evidence>
<evidence type="ECO:0000256" key="1">
    <source>
        <dbReference type="ARBA" id="ARBA00001957"/>
    </source>
</evidence>
<evidence type="ECO:0000259" key="5">
    <source>
        <dbReference type="PROSITE" id="PS50075"/>
    </source>
</evidence>
<dbReference type="Gene3D" id="3.30.300.30">
    <property type="match status" value="1"/>
</dbReference>
<keyword evidence="4" id="KW-0175">Coiled coil</keyword>
<dbReference type="GO" id="GO:0043041">
    <property type="term" value="P:amino acid activation for nonribosomal peptide biosynthetic process"/>
    <property type="evidence" value="ECO:0007669"/>
    <property type="project" value="TreeGrafter"/>
</dbReference>
<comment type="caution">
    <text evidence="6">The sequence shown here is derived from an EMBL/GenBank/DDBJ whole genome shotgun (WGS) entry which is preliminary data.</text>
</comment>
<dbReference type="Gene3D" id="3.30.559.10">
    <property type="entry name" value="Chloramphenicol acetyltransferase-like domain"/>
    <property type="match status" value="1"/>
</dbReference>
<dbReference type="CDD" id="cd19531">
    <property type="entry name" value="LCL_NRPS-like"/>
    <property type="match status" value="1"/>
</dbReference>
<dbReference type="Proteomes" id="UP000570474">
    <property type="component" value="Unassembled WGS sequence"/>
</dbReference>
<comment type="cofactor">
    <cofactor evidence="1">
        <name>pantetheine 4'-phosphate</name>
        <dbReference type="ChEBI" id="CHEBI:47942"/>
    </cofactor>
</comment>
<feature type="coiled-coil region" evidence="4">
    <location>
        <begin position="19"/>
        <end position="46"/>
    </location>
</feature>
<dbReference type="Gene3D" id="3.30.559.30">
    <property type="entry name" value="Nonribosomal peptide synthetase, condensation domain"/>
    <property type="match status" value="1"/>
</dbReference>
<evidence type="ECO:0000256" key="4">
    <source>
        <dbReference type="SAM" id="Coils"/>
    </source>
</evidence>
<dbReference type="GO" id="GO:0005737">
    <property type="term" value="C:cytoplasm"/>
    <property type="evidence" value="ECO:0007669"/>
    <property type="project" value="TreeGrafter"/>
</dbReference>
<keyword evidence="7" id="KW-1185">Reference proteome</keyword>
<dbReference type="Pfam" id="PF00668">
    <property type="entry name" value="Condensation"/>
    <property type="match status" value="1"/>
</dbReference>